<sequence length="73" mass="7944">APLSLDFVPEPEYLEYLVPSNAEETIKDQPLSDDALPTALSPGYVANSNSKEDPEEDLKEDATDYLVDGGDDD</sequence>
<feature type="region of interest" description="Disordered" evidence="1">
    <location>
        <begin position="26"/>
        <end position="73"/>
    </location>
</feature>
<dbReference type="EMBL" id="BKCJ011825414">
    <property type="protein sequence ID" value="GFD56099.1"/>
    <property type="molecule type" value="Genomic_DNA"/>
</dbReference>
<proteinExistence type="predicted"/>
<feature type="non-terminal residue" evidence="2">
    <location>
        <position position="73"/>
    </location>
</feature>
<protein>
    <submittedName>
        <fullName evidence="2">Uncharacterized protein</fullName>
    </submittedName>
</protein>
<accession>A0A699X937</accession>
<gene>
    <name evidence="2" type="ORF">Tci_928068</name>
</gene>
<evidence type="ECO:0000256" key="1">
    <source>
        <dbReference type="SAM" id="MobiDB-lite"/>
    </source>
</evidence>
<dbReference type="AlphaFoldDB" id="A0A699X937"/>
<feature type="non-terminal residue" evidence="2">
    <location>
        <position position="1"/>
    </location>
</feature>
<name>A0A699X937_TANCI</name>
<reference evidence="2" key="1">
    <citation type="journal article" date="2019" name="Sci. Rep.">
        <title>Draft genome of Tanacetum cinerariifolium, the natural source of mosquito coil.</title>
        <authorList>
            <person name="Yamashiro T."/>
            <person name="Shiraishi A."/>
            <person name="Satake H."/>
            <person name="Nakayama K."/>
        </authorList>
    </citation>
    <scope>NUCLEOTIDE SEQUENCE</scope>
</reference>
<comment type="caution">
    <text evidence="2">The sequence shown here is derived from an EMBL/GenBank/DDBJ whole genome shotgun (WGS) entry which is preliminary data.</text>
</comment>
<organism evidence="2">
    <name type="scientific">Tanacetum cinerariifolium</name>
    <name type="common">Dalmatian daisy</name>
    <name type="synonym">Chrysanthemum cinerariifolium</name>
    <dbReference type="NCBI Taxonomy" id="118510"/>
    <lineage>
        <taxon>Eukaryota</taxon>
        <taxon>Viridiplantae</taxon>
        <taxon>Streptophyta</taxon>
        <taxon>Embryophyta</taxon>
        <taxon>Tracheophyta</taxon>
        <taxon>Spermatophyta</taxon>
        <taxon>Magnoliopsida</taxon>
        <taxon>eudicotyledons</taxon>
        <taxon>Gunneridae</taxon>
        <taxon>Pentapetalae</taxon>
        <taxon>asterids</taxon>
        <taxon>campanulids</taxon>
        <taxon>Asterales</taxon>
        <taxon>Asteraceae</taxon>
        <taxon>Asteroideae</taxon>
        <taxon>Anthemideae</taxon>
        <taxon>Anthemidinae</taxon>
        <taxon>Tanacetum</taxon>
    </lineage>
</organism>
<evidence type="ECO:0000313" key="2">
    <source>
        <dbReference type="EMBL" id="GFD56099.1"/>
    </source>
</evidence>